<dbReference type="PANTHER" id="PTHR11224:SF50">
    <property type="entry name" value="C3H1-TYPE DOMAIN-CONTAINING PROTEIN"/>
    <property type="match status" value="1"/>
</dbReference>
<keyword evidence="3 5" id="KW-0863">Zinc-finger</keyword>
<dbReference type="Gramene" id="Bra025134.1">
    <property type="protein sequence ID" value="Bra025134.1-P"/>
    <property type="gene ID" value="Bra025134"/>
</dbReference>
<dbReference type="InterPro" id="IPR045072">
    <property type="entry name" value="MKRN-like"/>
</dbReference>
<evidence type="ECO:0000256" key="3">
    <source>
        <dbReference type="ARBA" id="ARBA00022771"/>
    </source>
</evidence>
<dbReference type="STRING" id="51351.M4E8M8"/>
<keyword evidence="1 5" id="KW-0479">Metal-binding</keyword>
<protein>
    <recommendedName>
        <fullName evidence="7">C3H1-type domain-containing protein</fullName>
    </recommendedName>
</protein>
<dbReference type="eggNOG" id="KOG1039">
    <property type="taxonomic scope" value="Eukaryota"/>
</dbReference>
<dbReference type="SUPFAM" id="SSF90229">
    <property type="entry name" value="CCCH zinc finger"/>
    <property type="match status" value="2"/>
</dbReference>
<dbReference type="Proteomes" id="UP000011750">
    <property type="component" value="Chromosome A06"/>
</dbReference>
<dbReference type="Pfam" id="PF00642">
    <property type="entry name" value="zf-CCCH"/>
    <property type="match status" value="1"/>
</dbReference>
<keyword evidence="6" id="KW-0812">Transmembrane</keyword>
<dbReference type="InterPro" id="IPR036855">
    <property type="entry name" value="Znf_CCCH_sf"/>
</dbReference>
<dbReference type="Gene3D" id="4.10.1000.10">
    <property type="entry name" value="Zinc finger, CCCH-type"/>
    <property type="match status" value="2"/>
</dbReference>
<name>M4E8M8_BRACM</name>
<dbReference type="GO" id="GO:0008270">
    <property type="term" value="F:zinc ion binding"/>
    <property type="evidence" value="ECO:0007669"/>
    <property type="project" value="UniProtKB-KW"/>
</dbReference>
<dbReference type="Pfam" id="PF18044">
    <property type="entry name" value="zf-CCCH_4"/>
    <property type="match status" value="1"/>
</dbReference>
<reference evidence="8" key="3">
    <citation type="submission" date="2023-03" db="UniProtKB">
        <authorList>
            <consortium name="EnsemblPlants"/>
        </authorList>
    </citation>
    <scope>IDENTIFICATION</scope>
    <source>
        <strain evidence="8">cv. Chiifu-401-42</strain>
    </source>
</reference>
<evidence type="ECO:0000313" key="8">
    <source>
        <dbReference type="EnsemblPlants" id="Bra025134.1-P"/>
    </source>
</evidence>
<evidence type="ECO:0000313" key="9">
    <source>
        <dbReference type="Proteomes" id="UP000011750"/>
    </source>
</evidence>
<dbReference type="AlphaFoldDB" id="M4E8M8"/>
<dbReference type="HOGENOM" id="CLU_675030_0_0_1"/>
<dbReference type="PROSITE" id="PS50103">
    <property type="entry name" value="ZF_C3H1"/>
    <property type="match status" value="2"/>
</dbReference>
<keyword evidence="6" id="KW-0472">Membrane</keyword>
<evidence type="ECO:0000256" key="4">
    <source>
        <dbReference type="ARBA" id="ARBA00022833"/>
    </source>
</evidence>
<evidence type="ECO:0000256" key="6">
    <source>
        <dbReference type="SAM" id="Phobius"/>
    </source>
</evidence>
<dbReference type="GO" id="GO:0016567">
    <property type="term" value="P:protein ubiquitination"/>
    <property type="evidence" value="ECO:0000318"/>
    <property type="project" value="GO_Central"/>
</dbReference>
<evidence type="ECO:0000256" key="5">
    <source>
        <dbReference type="PROSITE-ProRule" id="PRU00723"/>
    </source>
</evidence>
<feature type="transmembrane region" description="Helical" evidence="6">
    <location>
        <begin position="386"/>
        <end position="405"/>
    </location>
</feature>
<reference evidence="8 9" key="1">
    <citation type="journal article" date="2011" name="Nat. Genet.">
        <title>The genome of the mesopolyploid crop species Brassica rapa.</title>
        <authorList>
            <consortium name="Brassica rapa Genome Sequencing Project Consortium"/>
            <person name="Wang X."/>
            <person name="Wang H."/>
            <person name="Wang J."/>
            <person name="Sun R."/>
            <person name="Wu J."/>
            <person name="Liu S."/>
            <person name="Bai Y."/>
            <person name="Mun J.H."/>
            <person name="Bancroft I."/>
            <person name="Cheng F."/>
            <person name="Huang S."/>
            <person name="Li X."/>
            <person name="Hua W."/>
            <person name="Wang J."/>
            <person name="Wang X."/>
            <person name="Freeling M."/>
            <person name="Pires J.C."/>
            <person name="Paterson A.H."/>
            <person name="Chalhoub B."/>
            <person name="Wang B."/>
            <person name="Hayward A."/>
            <person name="Sharpe A.G."/>
            <person name="Park B.S."/>
            <person name="Weisshaar B."/>
            <person name="Liu B."/>
            <person name="Li B."/>
            <person name="Liu B."/>
            <person name="Tong C."/>
            <person name="Song C."/>
            <person name="Duran C."/>
            <person name="Peng C."/>
            <person name="Geng C."/>
            <person name="Koh C."/>
            <person name="Lin C."/>
            <person name="Edwards D."/>
            <person name="Mu D."/>
            <person name="Shen D."/>
            <person name="Soumpourou E."/>
            <person name="Li F."/>
            <person name="Fraser F."/>
            <person name="Conant G."/>
            <person name="Lassalle G."/>
            <person name="King G.J."/>
            <person name="Bonnema G."/>
            <person name="Tang H."/>
            <person name="Wang H."/>
            <person name="Belcram H."/>
            <person name="Zhou H."/>
            <person name="Hirakawa H."/>
            <person name="Abe H."/>
            <person name="Guo H."/>
            <person name="Wang H."/>
            <person name="Jin H."/>
            <person name="Parkin I.A."/>
            <person name="Batley J."/>
            <person name="Kim J.S."/>
            <person name="Just J."/>
            <person name="Li J."/>
            <person name="Xu J."/>
            <person name="Deng J."/>
            <person name="Kim J.A."/>
            <person name="Li J."/>
            <person name="Yu J."/>
            <person name="Meng J."/>
            <person name="Wang J."/>
            <person name="Min J."/>
            <person name="Poulain J."/>
            <person name="Wang J."/>
            <person name="Hatakeyama K."/>
            <person name="Wu K."/>
            <person name="Wang L."/>
            <person name="Fang L."/>
            <person name="Trick M."/>
            <person name="Links M.G."/>
            <person name="Zhao M."/>
            <person name="Jin M."/>
            <person name="Ramchiary N."/>
            <person name="Drou N."/>
            <person name="Berkman P.J."/>
            <person name="Cai Q."/>
            <person name="Huang Q."/>
            <person name="Li R."/>
            <person name="Tabata S."/>
            <person name="Cheng S."/>
            <person name="Zhang S."/>
            <person name="Zhang S."/>
            <person name="Huang S."/>
            <person name="Sato S."/>
            <person name="Sun S."/>
            <person name="Kwon S.J."/>
            <person name="Choi S.R."/>
            <person name="Lee T.H."/>
            <person name="Fan W."/>
            <person name="Zhao X."/>
            <person name="Tan X."/>
            <person name="Xu X."/>
            <person name="Wang Y."/>
            <person name="Qiu Y."/>
            <person name="Yin Y."/>
            <person name="Li Y."/>
            <person name="Du Y."/>
            <person name="Liao Y."/>
            <person name="Lim Y."/>
            <person name="Narusaka Y."/>
            <person name="Wang Y."/>
            <person name="Wang Z."/>
            <person name="Li Z."/>
            <person name="Wang Z."/>
            <person name="Xiong Z."/>
            <person name="Zhang Z."/>
        </authorList>
    </citation>
    <scope>NUCLEOTIDE SEQUENCE [LARGE SCALE GENOMIC DNA]</scope>
    <source>
        <strain evidence="8 9">cv. Chiifu-401-42</strain>
    </source>
</reference>
<feature type="zinc finger region" description="C3H1-type" evidence="5">
    <location>
        <begin position="31"/>
        <end position="58"/>
    </location>
</feature>
<organism evidence="8 9">
    <name type="scientific">Brassica campestris</name>
    <name type="common">Field mustard</name>
    <dbReference type="NCBI Taxonomy" id="3711"/>
    <lineage>
        <taxon>Eukaryota</taxon>
        <taxon>Viridiplantae</taxon>
        <taxon>Streptophyta</taxon>
        <taxon>Embryophyta</taxon>
        <taxon>Tracheophyta</taxon>
        <taxon>Spermatophyta</taxon>
        <taxon>Magnoliopsida</taxon>
        <taxon>eudicotyledons</taxon>
        <taxon>Gunneridae</taxon>
        <taxon>Pentapetalae</taxon>
        <taxon>rosids</taxon>
        <taxon>malvids</taxon>
        <taxon>Brassicales</taxon>
        <taxon>Brassicaceae</taxon>
        <taxon>Brassiceae</taxon>
        <taxon>Brassica</taxon>
    </lineage>
</organism>
<proteinExistence type="predicted"/>
<evidence type="ECO:0000256" key="2">
    <source>
        <dbReference type="ARBA" id="ARBA00022737"/>
    </source>
</evidence>
<dbReference type="GO" id="GO:0000209">
    <property type="term" value="P:protein polyubiquitination"/>
    <property type="evidence" value="ECO:0007669"/>
    <property type="project" value="InterPro"/>
</dbReference>
<feature type="zinc finger region" description="C3H1-type" evidence="5">
    <location>
        <begin position="59"/>
        <end position="85"/>
    </location>
</feature>
<keyword evidence="9" id="KW-1185">Reference proteome</keyword>
<keyword evidence="4 5" id="KW-0862">Zinc</keyword>
<dbReference type="OMA" id="ETEWRAY"/>
<keyword evidence="2" id="KW-0677">Repeat</keyword>
<accession>M4E8M8</accession>
<dbReference type="InterPro" id="IPR041367">
    <property type="entry name" value="Znf-CCCH_4"/>
</dbReference>
<dbReference type="InParanoid" id="M4E8M8"/>
<evidence type="ECO:0000256" key="1">
    <source>
        <dbReference type="ARBA" id="ARBA00022723"/>
    </source>
</evidence>
<sequence>MVNGEFKRACKFFAQGLYQHGDRCMFLHSSPPREVVCKYFQAGRCTNGDKCRFLHSSPPREVVCKYFQKRRCHKGDKCRFLHQEPIMDIPKKSEILKRLPKEIRGKLKKKYSVDVFSEIAKRCLEGGQEIYVDDTSDLKLSDMNNFLVMFWVRETEWRAYLVERAEGTPTRITTAIGRIINQDQHNACWSYADTDLVAGTRLLHGLDEEFRALCTFYLIQNVDREEYIINLKCRNSDRMGHACFGCSLQMGLAYIQKLSRGRTRECVIQLLRGEEDKQKPSIIQNRRGPMKEGAEIEGLHAVIMCELRMIDEELIILCKSSNENDLGGVEWFQGFIAVATNVMIMIMGKETTDDNEDHRVCLRKPSSLLTGFYSVEMHYKDSYFDVYISTIWLTFLSIQTVWFGLKTN</sequence>
<feature type="domain" description="C3H1-type" evidence="7">
    <location>
        <begin position="59"/>
        <end position="85"/>
    </location>
</feature>
<dbReference type="InterPro" id="IPR000571">
    <property type="entry name" value="Znf_CCCH"/>
</dbReference>
<feature type="domain" description="C3H1-type" evidence="7">
    <location>
        <begin position="31"/>
        <end position="58"/>
    </location>
</feature>
<keyword evidence="6" id="KW-1133">Transmembrane helix</keyword>
<dbReference type="SMART" id="SM00356">
    <property type="entry name" value="ZnF_C3H1"/>
    <property type="match status" value="3"/>
</dbReference>
<reference evidence="8 9" key="2">
    <citation type="journal article" date="2018" name="Hortic Res">
        <title>Improved Brassica rapa reference genome by single-molecule sequencing and chromosome conformation capture technologies.</title>
        <authorList>
            <person name="Zhang L."/>
            <person name="Cai X."/>
            <person name="Wu J."/>
            <person name="Liu M."/>
            <person name="Grob S."/>
            <person name="Cheng F."/>
            <person name="Liang J."/>
            <person name="Cai C."/>
            <person name="Liu Z."/>
            <person name="Liu B."/>
            <person name="Wang F."/>
            <person name="Li S."/>
            <person name="Liu F."/>
            <person name="Li X."/>
            <person name="Cheng L."/>
            <person name="Yang W."/>
            <person name="Li M.H."/>
            <person name="Grossniklaus U."/>
            <person name="Zheng H."/>
            <person name="Wang X."/>
        </authorList>
    </citation>
    <scope>NUCLEOTIDE SEQUENCE [LARGE SCALE GENOMIC DNA]</scope>
    <source>
        <strain evidence="8 9">cv. Chiifu-401-42</strain>
    </source>
</reference>
<dbReference type="PANTHER" id="PTHR11224">
    <property type="entry name" value="MAKORIN-RELATED"/>
    <property type="match status" value="1"/>
</dbReference>
<dbReference type="GO" id="GO:0061630">
    <property type="term" value="F:ubiquitin protein ligase activity"/>
    <property type="evidence" value="ECO:0000318"/>
    <property type="project" value="GO_Central"/>
</dbReference>
<evidence type="ECO:0000259" key="7">
    <source>
        <dbReference type="PROSITE" id="PS50103"/>
    </source>
</evidence>
<dbReference type="EnsemblPlants" id="Bra025134.1">
    <property type="protein sequence ID" value="Bra025134.1-P"/>
    <property type="gene ID" value="Bra025134"/>
</dbReference>